<reference evidence="2 3" key="1">
    <citation type="submission" date="2019-01" db="EMBL/GenBank/DDBJ databases">
        <authorList>
            <person name="Chen W.-M."/>
        </authorList>
    </citation>
    <scope>NUCLEOTIDE SEQUENCE [LARGE SCALE GENOMIC DNA]</scope>
    <source>
        <strain evidence="2 3">CCP-6</strain>
    </source>
</reference>
<keyword evidence="3" id="KW-1185">Reference proteome</keyword>
<evidence type="ECO:0000256" key="1">
    <source>
        <dbReference type="SAM" id="Coils"/>
    </source>
</evidence>
<dbReference type="EMBL" id="SACL01000004">
    <property type="protein sequence ID" value="RVT96246.1"/>
    <property type="molecule type" value="Genomic_DNA"/>
</dbReference>
<proteinExistence type="predicted"/>
<name>A0A437MF52_9PROT</name>
<protein>
    <recommendedName>
        <fullName evidence="4">Phage tail tape measure protein</fullName>
    </recommendedName>
</protein>
<organism evidence="2 3">
    <name type="scientific">Rhodovarius crocodyli</name>
    <dbReference type="NCBI Taxonomy" id="1979269"/>
    <lineage>
        <taxon>Bacteria</taxon>
        <taxon>Pseudomonadati</taxon>
        <taxon>Pseudomonadota</taxon>
        <taxon>Alphaproteobacteria</taxon>
        <taxon>Acetobacterales</taxon>
        <taxon>Roseomonadaceae</taxon>
        <taxon>Rhodovarius</taxon>
    </lineage>
</organism>
<accession>A0A437MF52</accession>
<evidence type="ECO:0000313" key="2">
    <source>
        <dbReference type="EMBL" id="RVT96246.1"/>
    </source>
</evidence>
<dbReference type="AlphaFoldDB" id="A0A437MF52"/>
<dbReference type="Proteomes" id="UP000282957">
    <property type="component" value="Unassembled WGS sequence"/>
</dbReference>
<keyword evidence="1" id="KW-0175">Coiled coil</keyword>
<comment type="caution">
    <text evidence="2">The sequence shown here is derived from an EMBL/GenBank/DDBJ whole genome shotgun (WGS) entry which is preliminary data.</text>
</comment>
<gene>
    <name evidence="2" type="ORF">EOD42_14130</name>
</gene>
<evidence type="ECO:0000313" key="3">
    <source>
        <dbReference type="Proteomes" id="UP000282957"/>
    </source>
</evidence>
<evidence type="ECO:0008006" key="4">
    <source>
        <dbReference type="Google" id="ProtNLM"/>
    </source>
</evidence>
<sequence length="1266" mass="138647">MQDIAALAFAIDSSQAVTATQELDKLTRGAGSTQAAFRQMAETSNDSSKALRDLASQAHLTDSMLRQAGTGLDALINRIQTLSREVGTFRTTTTELTTALGQLRAAGDLFGTTASGIDEFVRASRQIGLNSYETVSSLQRITQALEGTSVAGERARRVLREYGVNVDGRSPDDGAAVLREFVQAMRGRRADGLRNDEVFAVLGPQSISSLAALNNDAYVTSEQRARRAQEGVISPLTLRVRGSISERDATLRNQIAEREDLERNYGDFWEDAVPNWLGGGAERPSVLRQRRASGQTSNGDAFRMEVQPDGTVRWRQGSWGQAFRGAVRNQLGLGSQVRGPDQLNEEMEAYRNSDLYGAAQSDILLRFQQEDEARRDTGWLNRNFNFGAEGRYYWNRFQAYRGQYAPRTDMRRNPDLQRTVNWDLDSDTLIAQGAMTDVQQQLQRMMIPALQGFGNIDVAGMERMSPSAIMDRLRSRDQGWASEALQRRIDALNSNAFQRDGRGYDDRDMTRRVTAGAGSRSDLFGLDPARLGIQGTEVLTDQEAQQKAQLIAQAVLRIRQQYTGLEDQARALQAAADDIDRDQRARTEQRQAQATRNLRFTEDQRSRLIDVNPQNRLSNIYESTRDRVMNDTRDPVLANTEALRALTSAVTDLERATNEALRNSALGVVRATNASNMLLTDAPYVRQLGLSIEQAQAFQADARQRLNIYAPGAPVPGVLPAAGATDALGDSATRYNAMPGRPALGSSYPRRPEDAGPYVWDPERGRMVSNPWHALRGALPPATGRMADFGTQARPSVGPPLPTAPGMLPEINVTAQAIVRPGEADPRGDVRQAAIGGFIDPTQQGLAWLYGRQYGARAMDFSARSQAERLSQNSLEGSFDSFLRDASSSERRGIMQQFDRTLLDAIRAYREQTEALTAATPLERELIQARQRQLREETQLRGAMQGASLEEQRALRARLAVLGIGSAEGGGLYERQAQSRSQFQLRADLTMQQRTLDNREEDAAPWWYTSNNREAYANRSRAVRTAREAGGTEEDILRASNLADRGSEMQRMLRETEQLRQAFVGMGQAGAQALEQLILRGGNAREIFAQLTAQVASTFFRQASSKWGEQLFEYVGGSMFGSGSSGSRAPAGDSSSGSSGSSGLWSFFRSILPFAQGGMTDGTGQVVEHATMFALPSGGRALAGEAGDGDAILPLRRMANGSLGVASSGGGGGGDIYVNVNNHGAGAQTSPEQARMISKEIRRAVAEQQTQQMLEEQRVGGMFNPI</sequence>
<dbReference type="RefSeq" id="WP_127788179.1">
    <property type="nucleotide sequence ID" value="NZ_SACL01000004.1"/>
</dbReference>
<feature type="coiled-coil region" evidence="1">
    <location>
        <begin position="555"/>
        <end position="604"/>
    </location>
</feature>